<keyword evidence="1" id="KW-1133">Transmembrane helix</keyword>
<feature type="transmembrane region" description="Helical" evidence="1">
    <location>
        <begin position="85"/>
        <end position="105"/>
    </location>
</feature>
<keyword evidence="1" id="KW-0472">Membrane</keyword>
<keyword evidence="1" id="KW-0812">Transmembrane</keyword>
<dbReference type="EMBL" id="CP089977">
    <property type="protein sequence ID" value="UXZ05418.1"/>
    <property type="molecule type" value="Genomic_DNA"/>
</dbReference>
<organism evidence="2 3">
    <name type="scientific">Moraxella nasicaprae</name>
    <dbReference type="NCBI Taxonomy" id="2904122"/>
    <lineage>
        <taxon>Bacteria</taxon>
        <taxon>Pseudomonadati</taxon>
        <taxon>Pseudomonadota</taxon>
        <taxon>Gammaproteobacteria</taxon>
        <taxon>Moraxellales</taxon>
        <taxon>Moraxellaceae</taxon>
        <taxon>Moraxella</taxon>
    </lineage>
</organism>
<accession>A0ABY6F5P4</accession>
<feature type="transmembrane region" description="Helical" evidence="1">
    <location>
        <begin position="61"/>
        <end position="79"/>
    </location>
</feature>
<reference evidence="2" key="1">
    <citation type="submission" date="2021-12" db="EMBL/GenBank/DDBJ databases">
        <title>taxonomy of Moraxella sp. ZY201224.</title>
        <authorList>
            <person name="Li F."/>
        </authorList>
    </citation>
    <scope>NUCLEOTIDE SEQUENCE</scope>
    <source>
        <strain evidence="2">ZY201224</strain>
    </source>
</reference>
<evidence type="ECO:0000313" key="3">
    <source>
        <dbReference type="Proteomes" id="UP001063782"/>
    </source>
</evidence>
<dbReference type="Pfam" id="PF01650">
    <property type="entry name" value="Peptidase_C13"/>
    <property type="match status" value="1"/>
</dbReference>
<sequence>MNFFANLMAAFWMLLGSTKAFGWVKPTFGQFVLFLILALSANILFAYLSAMTDSYFNEQGLLSYLVWPSIMVVAGIILAKRSLNYSLLFVPAILWLTADTLLILLQSGIQFLENKGWLAIWLHGILPNVFVLLFVWQTTALLWIFAKRLHWSWWERVLIPLATIVLLVIWQKNVVNQPIFKTKEQKVVLGEQAFYAQTVLLGQAIEHLHKEQKGVPDWYFLGIAPYANQNVFASEVLQAQKLFDTQLGTQNRSISLINNPQTWQDFPIASRSNIERSLAGIAGKMNPQEDVLFMMLSSHGTVDEENQPTGELAVVNPPLELDQIDAYWLKKALDNSGIRWRVIVVSACYSGAFINPLKDPYTMIITASAADKPSFGCTDDADLTYFGRAFLEQSLADKTHDTWQAVFDHAVQRVGEKEALMGFEPSQPQMYLGAEMAAMLPEFESRLFGTKVTSIDKTPQ</sequence>
<dbReference type="RefSeq" id="WP_263076915.1">
    <property type="nucleotide sequence ID" value="NZ_CP089977.1"/>
</dbReference>
<proteinExistence type="predicted"/>
<dbReference type="InterPro" id="IPR001096">
    <property type="entry name" value="Peptidase_C13"/>
</dbReference>
<gene>
    <name evidence="2" type="ORF">LU297_02915</name>
</gene>
<feature type="transmembrane region" description="Helical" evidence="1">
    <location>
        <begin position="117"/>
        <end position="145"/>
    </location>
</feature>
<feature type="transmembrane region" description="Helical" evidence="1">
    <location>
        <begin position="30"/>
        <end position="49"/>
    </location>
</feature>
<dbReference type="Proteomes" id="UP001063782">
    <property type="component" value="Chromosome"/>
</dbReference>
<protein>
    <submittedName>
        <fullName evidence="2">C13 family peptidase</fullName>
    </submittedName>
</protein>
<name>A0ABY6F5P4_9GAMM</name>
<keyword evidence="3" id="KW-1185">Reference proteome</keyword>
<evidence type="ECO:0000313" key="2">
    <source>
        <dbReference type="EMBL" id="UXZ05418.1"/>
    </source>
</evidence>
<dbReference type="Gene3D" id="3.40.50.1460">
    <property type="match status" value="1"/>
</dbReference>
<evidence type="ECO:0000256" key="1">
    <source>
        <dbReference type="SAM" id="Phobius"/>
    </source>
</evidence>
<feature type="transmembrane region" description="Helical" evidence="1">
    <location>
        <begin position="151"/>
        <end position="170"/>
    </location>
</feature>